<reference evidence="2" key="1">
    <citation type="journal article" date="2021" name="Sci. Rep.">
        <title>Diploid genomic architecture of Nitzschia inconspicua, an elite biomass production diatom.</title>
        <authorList>
            <person name="Oliver A."/>
            <person name="Podell S."/>
            <person name="Pinowska A."/>
            <person name="Traller J.C."/>
            <person name="Smith S.R."/>
            <person name="McClure R."/>
            <person name="Beliaev A."/>
            <person name="Bohutskyi P."/>
            <person name="Hill E.A."/>
            <person name="Rabines A."/>
            <person name="Zheng H."/>
            <person name="Allen L.Z."/>
            <person name="Kuo A."/>
            <person name="Grigoriev I.V."/>
            <person name="Allen A.E."/>
            <person name="Hazlebeck D."/>
            <person name="Allen E.E."/>
        </authorList>
    </citation>
    <scope>NUCLEOTIDE SEQUENCE</scope>
    <source>
        <strain evidence="2">Hildebrandi</strain>
    </source>
</reference>
<dbReference type="Proteomes" id="UP000693970">
    <property type="component" value="Unassembled WGS sequence"/>
</dbReference>
<dbReference type="Pfam" id="PF08238">
    <property type="entry name" value="Sel1"/>
    <property type="match status" value="5"/>
</dbReference>
<evidence type="ECO:0000313" key="2">
    <source>
        <dbReference type="EMBL" id="KAG7359896.1"/>
    </source>
</evidence>
<reference evidence="2" key="2">
    <citation type="submission" date="2021-04" db="EMBL/GenBank/DDBJ databases">
        <authorList>
            <person name="Podell S."/>
        </authorList>
    </citation>
    <scope>NUCLEOTIDE SEQUENCE</scope>
    <source>
        <strain evidence="2">Hildebrandi</strain>
    </source>
</reference>
<comment type="similarity">
    <text evidence="1">Belongs to the sel-1 family.</text>
</comment>
<comment type="caution">
    <text evidence="2">The sequence shown here is derived from an EMBL/GenBank/DDBJ whole genome shotgun (WGS) entry which is preliminary data.</text>
</comment>
<proteinExistence type="inferred from homology"/>
<protein>
    <submittedName>
        <fullName evidence="2">Sel1 repeat-containing protein</fullName>
    </submittedName>
</protein>
<gene>
    <name evidence="2" type="ORF">IV203_034994</name>
</gene>
<keyword evidence="3" id="KW-1185">Reference proteome</keyword>
<dbReference type="InterPro" id="IPR006597">
    <property type="entry name" value="Sel1-like"/>
</dbReference>
<organism evidence="2 3">
    <name type="scientific">Nitzschia inconspicua</name>
    <dbReference type="NCBI Taxonomy" id="303405"/>
    <lineage>
        <taxon>Eukaryota</taxon>
        <taxon>Sar</taxon>
        <taxon>Stramenopiles</taxon>
        <taxon>Ochrophyta</taxon>
        <taxon>Bacillariophyta</taxon>
        <taxon>Bacillariophyceae</taxon>
        <taxon>Bacillariophycidae</taxon>
        <taxon>Bacillariales</taxon>
        <taxon>Bacillariaceae</taxon>
        <taxon>Nitzschia</taxon>
    </lineage>
</organism>
<name>A0A9K3LFD5_9STRA</name>
<dbReference type="SMART" id="SM00671">
    <property type="entry name" value="SEL1"/>
    <property type="match status" value="5"/>
</dbReference>
<evidence type="ECO:0000313" key="3">
    <source>
        <dbReference type="Proteomes" id="UP000693970"/>
    </source>
</evidence>
<dbReference type="InterPro" id="IPR050767">
    <property type="entry name" value="Sel1_AlgK"/>
</dbReference>
<evidence type="ECO:0000256" key="1">
    <source>
        <dbReference type="ARBA" id="ARBA00038101"/>
    </source>
</evidence>
<dbReference type="EMBL" id="JAGRRH010000013">
    <property type="protein sequence ID" value="KAG7359896.1"/>
    <property type="molecule type" value="Genomic_DNA"/>
</dbReference>
<dbReference type="PANTHER" id="PTHR11102">
    <property type="entry name" value="SEL-1-LIKE PROTEIN"/>
    <property type="match status" value="1"/>
</dbReference>
<sequence>MNATTYSSSYRQPMVPPLYFERTKTKNDSETSSTLPPEILSLCLTAYANWGDLAKLACVQKSWSNLLVDSANQSTESKWELAQALLKGDCGLAPNAERAVQILTELAVAVPVDESGKPLHTDTQANNNTTNNTCFTPAAKQLAECHLMGQGVPQDSKLGLAWLESAFYYGHDAEAAHDIALIYEYGRHSIEVDVVAAAQWFERGAEAGNVESMAELGLCYELGCGVEQSDEQALDWYTKAANLGHATAKFSVGEIFEEARGVPQSDEEACLWYYRAALVGDQDSKVALRRLYDIARIVVPGVADILNE</sequence>
<accession>A0A9K3LFD5</accession>
<dbReference type="PANTHER" id="PTHR11102:SF160">
    <property type="entry name" value="ERAD-ASSOCIATED E3 UBIQUITIN-PROTEIN LIGASE COMPONENT HRD3"/>
    <property type="match status" value="1"/>
</dbReference>
<dbReference type="AlphaFoldDB" id="A0A9K3LFD5"/>
<dbReference type="OrthoDB" id="200229at2759"/>